<gene>
    <name evidence="1" type="ORF">FQN60_002474</name>
</gene>
<dbReference type="PANTHER" id="PTHR31594">
    <property type="entry name" value="AIG1-TYPE G DOMAIN-CONTAINING PROTEIN"/>
    <property type="match status" value="1"/>
</dbReference>
<accession>A0A5J5CBN3</accession>
<organism evidence="1 2">
    <name type="scientific">Etheostoma spectabile</name>
    <name type="common">orangethroat darter</name>
    <dbReference type="NCBI Taxonomy" id="54343"/>
    <lineage>
        <taxon>Eukaryota</taxon>
        <taxon>Metazoa</taxon>
        <taxon>Chordata</taxon>
        <taxon>Craniata</taxon>
        <taxon>Vertebrata</taxon>
        <taxon>Euteleostomi</taxon>
        <taxon>Actinopterygii</taxon>
        <taxon>Neopterygii</taxon>
        <taxon>Teleostei</taxon>
        <taxon>Neoteleostei</taxon>
        <taxon>Acanthomorphata</taxon>
        <taxon>Eupercaria</taxon>
        <taxon>Perciformes</taxon>
        <taxon>Percoidei</taxon>
        <taxon>Percidae</taxon>
        <taxon>Etheostomatinae</taxon>
        <taxon>Etheostoma</taxon>
    </lineage>
</organism>
<dbReference type="Proteomes" id="UP000327493">
    <property type="component" value="Unassembled WGS sequence"/>
</dbReference>
<protein>
    <submittedName>
        <fullName evidence="1">Uncharacterized protein</fullName>
    </submittedName>
</protein>
<evidence type="ECO:0000313" key="1">
    <source>
        <dbReference type="EMBL" id="KAA8577430.1"/>
    </source>
</evidence>
<keyword evidence="2" id="KW-1185">Reference proteome</keyword>
<dbReference type="InterPro" id="IPR052090">
    <property type="entry name" value="Cytolytic_pore-forming_toxin"/>
</dbReference>
<dbReference type="AlphaFoldDB" id="A0A5J5CBN3"/>
<evidence type="ECO:0000313" key="2">
    <source>
        <dbReference type="Proteomes" id="UP000327493"/>
    </source>
</evidence>
<reference evidence="1 2" key="1">
    <citation type="submission" date="2019-08" db="EMBL/GenBank/DDBJ databases">
        <title>A chromosome-level genome assembly, high-density linkage maps, and genome scans reveal the genomic architecture of hybrid incompatibilities underlying speciation via character displacement in darters (Percidae: Etheostominae).</title>
        <authorList>
            <person name="Moran R.L."/>
            <person name="Catchen J.M."/>
            <person name="Fuller R.C."/>
        </authorList>
    </citation>
    <scope>NUCLEOTIDE SEQUENCE [LARGE SCALE GENOMIC DNA]</scope>
    <source>
        <strain evidence="1">EspeVRDwgs_2016</strain>
        <tissue evidence="1">Muscle</tissue>
    </source>
</reference>
<sequence length="146" mass="15954">MLGFLFLKIPDGHLLSDGLQSQQDVEVAALGRPFGLGMLYDCREDSLVPGLTLWDHDDLMSHIGERPQNYNDFEIVASESFADKSSALNVEASLKASFLGGLVEVGGSAKYLNDSKTSKSQARVTLKYKATTKVKELSMDHSEEAI</sequence>
<proteinExistence type="predicted"/>
<dbReference type="PANTHER" id="PTHR31594:SF16">
    <property type="entry name" value="SI:CH211-281L24.3"/>
    <property type="match status" value="1"/>
</dbReference>
<comment type="caution">
    <text evidence="1">The sequence shown here is derived from an EMBL/GenBank/DDBJ whole genome shotgun (WGS) entry which is preliminary data.</text>
</comment>
<dbReference type="EMBL" id="VOFY01002864">
    <property type="protein sequence ID" value="KAA8577430.1"/>
    <property type="molecule type" value="Genomic_DNA"/>
</dbReference>
<name>A0A5J5CBN3_9PERO</name>